<dbReference type="Proteomes" id="UP001157946">
    <property type="component" value="Unassembled WGS sequence"/>
</dbReference>
<dbReference type="InterPro" id="IPR013155">
    <property type="entry name" value="M/V/L/I-tRNA-synth_anticd-bd"/>
</dbReference>
<evidence type="ECO:0000259" key="12">
    <source>
        <dbReference type="Pfam" id="PF06827"/>
    </source>
</evidence>
<feature type="binding site" evidence="10">
    <location>
        <position position="600"/>
    </location>
    <ligand>
        <name>ATP</name>
        <dbReference type="ChEBI" id="CHEBI:30616"/>
    </ligand>
</feature>
<evidence type="ECO:0000313" key="15">
    <source>
        <dbReference type="Proteomes" id="UP001157946"/>
    </source>
</evidence>
<dbReference type="InterPro" id="IPR009080">
    <property type="entry name" value="tRNAsynth_Ia_anticodon-bd"/>
</dbReference>
<comment type="catalytic activity">
    <reaction evidence="9 10">
        <text>tRNA(Ile) + L-isoleucine + ATP = L-isoleucyl-tRNA(Ile) + AMP + diphosphate</text>
        <dbReference type="Rhea" id="RHEA:11060"/>
        <dbReference type="Rhea" id="RHEA-COMP:9666"/>
        <dbReference type="Rhea" id="RHEA-COMP:9695"/>
        <dbReference type="ChEBI" id="CHEBI:30616"/>
        <dbReference type="ChEBI" id="CHEBI:33019"/>
        <dbReference type="ChEBI" id="CHEBI:58045"/>
        <dbReference type="ChEBI" id="CHEBI:78442"/>
        <dbReference type="ChEBI" id="CHEBI:78528"/>
        <dbReference type="ChEBI" id="CHEBI:456215"/>
        <dbReference type="EC" id="6.1.1.5"/>
    </reaction>
</comment>
<dbReference type="SUPFAM" id="SSF52374">
    <property type="entry name" value="Nucleotidylyl transferase"/>
    <property type="match status" value="1"/>
</dbReference>
<dbReference type="GO" id="GO:0000049">
    <property type="term" value="F:tRNA binding"/>
    <property type="evidence" value="ECO:0007669"/>
    <property type="project" value="InterPro"/>
</dbReference>
<dbReference type="FunFam" id="3.40.50.620:FF:000152">
    <property type="entry name" value="Isoleucine--tRNA ligase"/>
    <property type="match status" value="1"/>
</dbReference>
<proteinExistence type="inferred from homology"/>
<dbReference type="InterPro" id="IPR009008">
    <property type="entry name" value="Val/Leu/Ile-tRNA-synth_edit"/>
</dbReference>
<dbReference type="Gene3D" id="3.40.50.620">
    <property type="entry name" value="HUPs"/>
    <property type="match status" value="2"/>
</dbReference>
<comment type="domain">
    <text evidence="10">IleRS has two distinct active sites: one for aminoacylation and one for editing. The misactivated valine is translocated from the active site to the editing site, which sterically excludes the correctly activated isoleucine. The single editing site contains two valyl binding pockets, one specific for each substrate (Val-AMP or Val-tRNA(Ile)).</text>
</comment>
<keyword evidence="4 10" id="KW-0547">Nucleotide-binding</keyword>
<dbReference type="InterPro" id="IPR002300">
    <property type="entry name" value="aa-tRNA-synth_Ia"/>
</dbReference>
<keyword evidence="10" id="KW-0862">Zinc</keyword>
<feature type="binding site" evidence="10">
    <location>
        <position position="556"/>
    </location>
    <ligand>
        <name>L-isoleucyl-5'-AMP</name>
        <dbReference type="ChEBI" id="CHEBI:178002"/>
    </ligand>
</feature>
<dbReference type="FunFam" id="1.10.730.20:FF:000001">
    <property type="entry name" value="Isoleucine--tRNA ligase"/>
    <property type="match status" value="1"/>
</dbReference>
<evidence type="ECO:0000256" key="4">
    <source>
        <dbReference type="ARBA" id="ARBA00022741"/>
    </source>
</evidence>
<evidence type="ECO:0000256" key="10">
    <source>
        <dbReference type="HAMAP-Rule" id="MF_02002"/>
    </source>
</evidence>
<dbReference type="PANTHER" id="PTHR42765">
    <property type="entry name" value="SOLEUCYL-TRNA SYNTHETASE"/>
    <property type="match status" value="1"/>
</dbReference>
<evidence type="ECO:0000256" key="9">
    <source>
        <dbReference type="ARBA" id="ARBA00048359"/>
    </source>
</evidence>
<dbReference type="InterPro" id="IPR023585">
    <property type="entry name" value="Ile-tRNA-ligase_type1"/>
</dbReference>
<comment type="function">
    <text evidence="8 10">Catalyzes the attachment of isoleucine to tRNA(Ile). As IleRS can inadvertently accommodate and process structurally similar amino acids such as valine, to avoid such errors it has two additional distinct tRNA(Ile)-dependent editing activities. One activity is designated as 'pretransfer' editing and involves the hydrolysis of activated Val-AMP. The other activity is designated 'posttransfer' editing and involves deacylation of mischarged Val-tRNA(Ile).</text>
</comment>
<feature type="domain" description="Methionyl/Valyl/Leucyl/Isoleucyl-tRNA synthetase anticodon-binding" evidence="13">
    <location>
        <begin position="680"/>
        <end position="834"/>
    </location>
</feature>
<evidence type="ECO:0000256" key="2">
    <source>
        <dbReference type="ARBA" id="ARBA00022490"/>
    </source>
</evidence>
<dbReference type="EC" id="6.1.1.5" evidence="10"/>
<dbReference type="PRINTS" id="PR00984">
    <property type="entry name" value="TRNASYNTHILE"/>
</dbReference>
<comment type="subunit">
    <text evidence="10">Monomer.</text>
</comment>
<keyword evidence="15" id="KW-1185">Reference proteome</keyword>
<dbReference type="GO" id="GO:0004822">
    <property type="term" value="F:isoleucine-tRNA ligase activity"/>
    <property type="evidence" value="ECO:0007669"/>
    <property type="project" value="UniProtKB-UniRule"/>
</dbReference>
<dbReference type="AlphaFoldDB" id="A0AA45WLH6"/>
<dbReference type="FunFam" id="3.90.740.10:FF:000006">
    <property type="entry name" value="Isoleucine--tRNA ligase"/>
    <property type="match status" value="1"/>
</dbReference>
<keyword evidence="3 10" id="KW-0436">Ligase</keyword>
<dbReference type="PANTHER" id="PTHR42765:SF1">
    <property type="entry name" value="ISOLEUCINE--TRNA LIGASE, MITOCHONDRIAL"/>
    <property type="match status" value="1"/>
</dbReference>
<keyword evidence="5 10" id="KW-0067">ATP-binding</keyword>
<accession>A0AA45WLH6</accession>
<dbReference type="NCBIfam" id="TIGR00392">
    <property type="entry name" value="ileS"/>
    <property type="match status" value="1"/>
</dbReference>
<dbReference type="SUPFAM" id="SSF50677">
    <property type="entry name" value="ValRS/IleRS/LeuRS editing domain"/>
    <property type="match status" value="1"/>
</dbReference>
<feature type="binding site" evidence="10">
    <location>
        <position position="910"/>
    </location>
    <ligand>
        <name>Zn(2+)</name>
        <dbReference type="ChEBI" id="CHEBI:29105"/>
    </ligand>
</feature>
<dbReference type="CDD" id="cd07960">
    <property type="entry name" value="Anticodon_Ia_Ile_BEm"/>
    <property type="match status" value="1"/>
</dbReference>
<keyword evidence="7 10" id="KW-0030">Aminoacyl-tRNA synthetase</keyword>
<dbReference type="SUPFAM" id="SSF47323">
    <property type="entry name" value="Anticodon-binding domain of a subclass of class I aminoacyl-tRNA synthetases"/>
    <property type="match status" value="1"/>
</dbReference>
<dbReference type="GO" id="GO:0002161">
    <property type="term" value="F:aminoacyl-tRNA deacylase activity"/>
    <property type="evidence" value="ECO:0007669"/>
    <property type="project" value="InterPro"/>
</dbReference>
<feature type="binding site" evidence="10">
    <location>
        <position position="907"/>
    </location>
    <ligand>
        <name>Zn(2+)</name>
        <dbReference type="ChEBI" id="CHEBI:29105"/>
    </ligand>
</feature>
<dbReference type="Pfam" id="PF08264">
    <property type="entry name" value="Anticodon_1"/>
    <property type="match status" value="1"/>
</dbReference>
<evidence type="ECO:0000256" key="7">
    <source>
        <dbReference type="ARBA" id="ARBA00023146"/>
    </source>
</evidence>
<dbReference type="Gene3D" id="1.10.730.20">
    <property type="match status" value="1"/>
</dbReference>
<keyword evidence="2 10" id="KW-0963">Cytoplasm</keyword>
<dbReference type="RefSeq" id="WP_102992849.1">
    <property type="nucleotide sequence ID" value="NZ_FXTU01000002.1"/>
</dbReference>
<dbReference type="InterPro" id="IPR001412">
    <property type="entry name" value="aa-tRNA-synth_I_CS"/>
</dbReference>
<comment type="cofactor">
    <cofactor evidence="10">
        <name>Zn(2+)</name>
        <dbReference type="ChEBI" id="CHEBI:29105"/>
    </cofactor>
    <text evidence="10">Binds 1 zinc ion per subunit.</text>
</comment>
<feature type="binding site" evidence="10">
    <location>
        <position position="887"/>
    </location>
    <ligand>
        <name>Zn(2+)</name>
        <dbReference type="ChEBI" id="CHEBI:29105"/>
    </ligand>
</feature>
<organism evidence="14 15">
    <name type="scientific">Laceyella tengchongensis</name>
    <dbReference type="NCBI Taxonomy" id="574699"/>
    <lineage>
        <taxon>Bacteria</taxon>
        <taxon>Bacillati</taxon>
        <taxon>Bacillota</taxon>
        <taxon>Bacilli</taxon>
        <taxon>Bacillales</taxon>
        <taxon>Thermoactinomycetaceae</taxon>
        <taxon>Laceyella</taxon>
    </lineage>
</organism>
<feature type="short sequence motif" description="'KMSKS' region" evidence="10">
    <location>
        <begin position="597"/>
        <end position="601"/>
    </location>
</feature>
<dbReference type="Pfam" id="PF00133">
    <property type="entry name" value="tRNA-synt_1"/>
    <property type="match status" value="1"/>
</dbReference>
<sequence length="924" mass="105034">MADYSKTVNLPKTEFPMRGNLPNKEPEMQKWWEEVNIYQQVLDKRKGNPSFILHDGPPYANGDLHIGHALNKTLKDFIIRYKSMKGYYAPYVPGWDTHGLPIEHAVVTKKKVDRRSVDPVEFREKCKEYALSFVEKQKSQFKRLGVRGDWDNPYITLLPEYEAAQIRVFGEMVKQGHIYRGMKSIYWSPTSETALAEAEIEYHDKRSASIYVMFPVKQGNGVLPVDDTYVVIWTTTPWTIPANVAICLNEELEYSLVETGGRKLLMATALVEEVMKVAELTEYKTVAQYKGSDLAGVVCQHPLYDRESPIVFGDHVTVDAGTGCVHTAPGHGEEDFRVGQKYNLEVLCPVDGKGRLTAQAPGFEGLFYDDANKPITEKLAERGYLLKLNFITHQYPHDWRTKKPVIFRATEQWFASIDGFRQAMLDEIKKVKWTPAWGELRIHNMIADRGDWCISRQRIWGVPLPIFYCEKCGEPHITEETIKFISDLFAREGSSAWYAKDVHELMPEGQSCRACHGTEFRKETDTMDVWFDSGSSHKAVLEGRDDLSWPADLYLEGSDQYRGWFNSSLSTAVATKGQAPYKQVLSHGFTMDGEGRKMSKSLGNTIEPAKVINMYGADILRLWVASSDYQSDQRLSDAILKQIAEVYRKLRNTFRFLLGNLHGFDPTSDRLPYEQLTELDRFALAKLQRLIDRVTKGYDEYDFHQVYVDLHTFCNVFLSQFYLDVLKDRLYVLPADAPVRRSAQTVLYDMLQALVTMVAPIIPHTADEVWKHVPGVTEISVQLADFPVSNPAYADEALEAKWDRLLELRDVVLKALEEARAAKLIGNSLGAKVVLTPNEEVATLLAESEELDQLFIVSQVELKPASADVSKEAKLHVEVEVAEGEKCDRCRMILPSVGTHADHPELCSRCVDIVREHYPDVAAE</sequence>
<feature type="domain" description="Zinc finger FPG/IleRS-type" evidence="12">
    <location>
        <begin position="884"/>
        <end position="912"/>
    </location>
</feature>
<comment type="similarity">
    <text evidence="1 10">Belongs to the class-I aminoacyl-tRNA synthetase family. IleS type 1 subfamily.</text>
</comment>
<dbReference type="GO" id="GO:0006428">
    <property type="term" value="P:isoleucyl-tRNA aminoacylation"/>
    <property type="evidence" value="ECO:0007669"/>
    <property type="project" value="UniProtKB-UniRule"/>
</dbReference>
<evidence type="ECO:0000256" key="5">
    <source>
        <dbReference type="ARBA" id="ARBA00022840"/>
    </source>
</evidence>
<dbReference type="InterPro" id="IPR014729">
    <property type="entry name" value="Rossmann-like_a/b/a_fold"/>
</dbReference>
<keyword evidence="6 10" id="KW-0648">Protein biosynthesis</keyword>
<evidence type="ECO:0000259" key="11">
    <source>
        <dbReference type="Pfam" id="PF00133"/>
    </source>
</evidence>
<feature type="short sequence motif" description="'HIGH' region" evidence="10">
    <location>
        <begin position="58"/>
        <end position="68"/>
    </location>
</feature>
<dbReference type="CDD" id="cd00818">
    <property type="entry name" value="IleRS_core"/>
    <property type="match status" value="1"/>
</dbReference>
<dbReference type="Gene3D" id="3.90.740.10">
    <property type="entry name" value="Valyl/Leucyl/Isoleucyl-tRNA synthetase, editing domain"/>
    <property type="match status" value="1"/>
</dbReference>
<comment type="caution">
    <text evidence="14">The sequence shown here is derived from an EMBL/GenBank/DDBJ whole genome shotgun (WGS) entry which is preliminary data.</text>
</comment>
<feature type="domain" description="Aminoacyl-tRNA synthetase class Ia" evidence="11">
    <location>
        <begin position="28"/>
        <end position="635"/>
    </location>
</feature>
<evidence type="ECO:0000313" key="14">
    <source>
        <dbReference type="EMBL" id="SMP10699.1"/>
    </source>
</evidence>
<comment type="subcellular location">
    <subcellularLocation>
        <location evidence="10">Cytoplasm</location>
    </subcellularLocation>
</comment>
<dbReference type="InterPro" id="IPR010663">
    <property type="entry name" value="Znf_FPG/IleRS"/>
</dbReference>
<evidence type="ECO:0000256" key="6">
    <source>
        <dbReference type="ARBA" id="ARBA00022917"/>
    </source>
</evidence>
<dbReference type="Pfam" id="PF06827">
    <property type="entry name" value="zf-FPG_IleRS"/>
    <property type="match status" value="1"/>
</dbReference>
<dbReference type="PROSITE" id="PS00178">
    <property type="entry name" value="AA_TRNA_LIGASE_I"/>
    <property type="match status" value="1"/>
</dbReference>
<dbReference type="GO" id="GO:0005829">
    <property type="term" value="C:cytosol"/>
    <property type="evidence" value="ECO:0007669"/>
    <property type="project" value="TreeGrafter"/>
</dbReference>
<dbReference type="GO" id="GO:0008270">
    <property type="term" value="F:zinc ion binding"/>
    <property type="evidence" value="ECO:0007669"/>
    <property type="project" value="UniProtKB-UniRule"/>
</dbReference>
<dbReference type="EMBL" id="FXTU01000002">
    <property type="protein sequence ID" value="SMP10699.1"/>
    <property type="molecule type" value="Genomic_DNA"/>
</dbReference>
<keyword evidence="10" id="KW-0479">Metal-binding</keyword>
<dbReference type="Gene3D" id="1.10.10.830">
    <property type="entry name" value="Ile-tRNA synthetase CP2 domain-like"/>
    <property type="match status" value="1"/>
</dbReference>
<evidence type="ECO:0000259" key="13">
    <source>
        <dbReference type="Pfam" id="PF08264"/>
    </source>
</evidence>
<dbReference type="GO" id="GO:0005524">
    <property type="term" value="F:ATP binding"/>
    <property type="evidence" value="ECO:0007669"/>
    <property type="project" value="UniProtKB-UniRule"/>
</dbReference>
<evidence type="ECO:0000256" key="8">
    <source>
        <dbReference type="ARBA" id="ARBA00025217"/>
    </source>
</evidence>
<name>A0AA45WLH6_9BACL</name>
<reference evidence="14" key="1">
    <citation type="submission" date="2017-05" db="EMBL/GenBank/DDBJ databases">
        <authorList>
            <person name="Varghese N."/>
            <person name="Submissions S."/>
        </authorList>
    </citation>
    <scope>NUCLEOTIDE SEQUENCE</scope>
    <source>
        <strain evidence="14">DSM 45262</strain>
    </source>
</reference>
<evidence type="ECO:0000256" key="3">
    <source>
        <dbReference type="ARBA" id="ARBA00022598"/>
    </source>
</evidence>
<dbReference type="InterPro" id="IPR002301">
    <property type="entry name" value="Ile-tRNA-ligase"/>
</dbReference>
<dbReference type="InterPro" id="IPR050081">
    <property type="entry name" value="Ile-tRNA_ligase"/>
</dbReference>
<protein>
    <recommendedName>
        <fullName evidence="10">Isoleucine--tRNA ligase</fullName>
        <ecNumber evidence="10">6.1.1.5</ecNumber>
    </recommendedName>
    <alternativeName>
        <fullName evidence="10">Isoleucyl-tRNA synthetase</fullName>
        <shortName evidence="10">IleRS</shortName>
    </alternativeName>
</protein>
<feature type="binding site" evidence="10">
    <location>
        <position position="890"/>
    </location>
    <ligand>
        <name>Zn(2+)</name>
        <dbReference type="ChEBI" id="CHEBI:29105"/>
    </ligand>
</feature>
<dbReference type="InterPro" id="IPR033708">
    <property type="entry name" value="Anticodon_Ile_BEm"/>
</dbReference>
<evidence type="ECO:0000256" key="1">
    <source>
        <dbReference type="ARBA" id="ARBA00006887"/>
    </source>
</evidence>
<gene>
    <name evidence="10" type="primary">ileS</name>
    <name evidence="14" type="ORF">SAMN06265361_102204</name>
</gene>
<dbReference type="HAMAP" id="MF_02002">
    <property type="entry name" value="Ile_tRNA_synth_type1"/>
    <property type="match status" value="1"/>
</dbReference>